<organism evidence="4 5">
    <name type="scientific">Triparma laevis f. inornata</name>
    <dbReference type="NCBI Taxonomy" id="1714386"/>
    <lineage>
        <taxon>Eukaryota</taxon>
        <taxon>Sar</taxon>
        <taxon>Stramenopiles</taxon>
        <taxon>Ochrophyta</taxon>
        <taxon>Bolidophyceae</taxon>
        <taxon>Parmales</taxon>
        <taxon>Triparmaceae</taxon>
        <taxon>Triparma</taxon>
    </lineage>
</organism>
<dbReference type="InterPro" id="IPR009030">
    <property type="entry name" value="Growth_fac_rcpt_cys_sf"/>
</dbReference>
<dbReference type="GO" id="GO:0008289">
    <property type="term" value="F:lipid binding"/>
    <property type="evidence" value="ECO:0007669"/>
    <property type="project" value="InterPro"/>
</dbReference>
<dbReference type="InterPro" id="IPR023393">
    <property type="entry name" value="START-like_dom_sf"/>
</dbReference>
<dbReference type="SUPFAM" id="SSF57184">
    <property type="entry name" value="Growth factor receptor domain"/>
    <property type="match status" value="2"/>
</dbReference>
<keyword evidence="2" id="KW-0472">Membrane</keyword>
<sequence>MTFEVYVKYNSFNRFSRVFDFGNGADEDNVLLCNFDESSSTEFWVGRGSDHKYLKSSNFDSSTWTHLILTVYGSTMKTYKNGALAGTKDDGQQPNSATRTNHWIGRSNWPDDNDGYFDGTISYIKMWHGVALQQSDVTELYAPHNTAHHFWDFRGDCSEGSPVTDTITGDLDATPKNGATCSENGIDLDGESEYVDVGAWEWGGTTSIEVYVKYNSFNRWSRVLDFSNDGGNNDVVLVNHQTTSSIGWSVFQESTPKELITSNWDSSTWTHVVVTVSGTDMKVYKNGIVAGTKTDGVEPNVMTRTGHYIGAGPNWASYPGYFDGTIAYVKVWHGVELQQSDVTELYAPRNTAHHFWDFRGCTTDSVVTDSITGDLGTTLTGPTCSADGLSLDGTDDYANIDGWEWGGTTSIEMYVKSDSFNYWSMVFDFGNGQDDDDVSFRNVGTTSTMCWEVYQGSTPKWFTMSNFDSSTWTHIVATVSGTNMKVYKNGVFAGGKTDGWEPNVMTRSYHDIGAYKGGSAYFFDGTIAYIKMWHGIELQQSDVTDIYAPYNIAHHFWDFRGCTTGSSVTDSIAGDLVATPMNGDLHAVGLNGPQCFADGITLDGIDDYVEIDNWEWGDTTTIEAYVKYDSFNKYSRVLDFSNGEASNNVMLMNHNIDSTIVWEVRKGETSNHLEGSSFEKFDPFTWTHVVVTVSGTNMNMYKNGELVGYKDDGSDPTVLTRSQHWLGRSAWQWDGHFQGTFGYVKIWHNVELSETDVTDIYTTREATLCSADDPRPDGTCTTCEAGKYASSSSVFPQCIPCVPGRYSSTTSEASEATCLACDAGTASSVTGATSASNCANCVAGKYSSAEASASCTDCRVGRYSTSSPASSPDFCLECGAGKASSTPGAPAASYCDICDTGTYSAAGSDTCSEWKGQYSDEEGLAACKVSPAGFKPNEAHTAKSVCPKGRYSPANADSCTPCTSKGTYSDDEGLTACKVASAGYKPKEDRTGVDKCEAATFSEGGLDSCTPCRGQGQYSDEEGSTTCKYAPAGFKPNVERNDTTKCEAGTYSFGLASVCTPCENGKFPSSDATHCEKCPQYQEFDEAKGKCVCMATFTTLIGLGDDGCTCEPGKTLVGGNCTACEDGRYKDLHGVGSCEVCDSSYIKGAFFSYPDSLKTDQESCACGIGSFREQKMNAKEGELKWYCQDCEDHEEDLQKEMIKCNVIGLKIDELPLQKGFWRSGTNAHAIEGCDNDESCSGYNKTTNCAIGHRGPLCSVCEGDYAKNALGICKKCASFQLSPFVEAEENYIAEASTISIFFTVLAAIMIELNTNFLTMEPNSHAFGIILIIVQSSIFVFVFVGVLIAPAMNLFSKFKRIHEHDCELKGLDDFAGGSKTPKEKDELFFEYFKELAESDEAKAGWMKLEAKNWDAKKHTDWDGKKHTEQLKEWLKETGAVGEWRCSTGDGPIDQTRVVYTVKCDLDTIMERVNSIKEDHASSVGNFTYIINKSSREEEARGEYWRQKYRAIKLPWPMRQRDIVYTEHQKKRDERRDKSGKIIVKKAIWVFMRSSKDLDGATKELSSNLGRVRAEMKLAGYKVEFVDDNTTKMTFLMSIDLGGPFAEIDYINRQLAGRYMKGIVDMHIRHVEKEKKKLATKARKVLGNISDPPPPLPLVSRAVAKLGEKRSSLVTSPIFAGMRNTDSTIEDTLNIEMGRMIKKTAGVVVNEEGNDDVMKVGMSTRSIMVNQTEQKII</sequence>
<feature type="domain" description="START" evidence="3">
    <location>
        <begin position="1426"/>
        <end position="1637"/>
    </location>
</feature>
<evidence type="ECO:0000313" key="5">
    <source>
        <dbReference type="Proteomes" id="UP001162640"/>
    </source>
</evidence>
<feature type="transmembrane region" description="Helical" evidence="2">
    <location>
        <begin position="1290"/>
        <end position="1312"/>
    </location>
</feature>
<dbReference type="Gene3D" id="2.60.120.200">
    <property type="match status" value="4"/>
</dbReference>
<evidence type="ECO:0000259" key="3">
    <source>
        <dbReference type="PROSITE" id="PS50848"/>
    </source>
</evidence>
<evidence type="ECO:0000256" key="2">
    <source>
        <dbReference type="SAM" id="Phobius"/>
    </source>
</evidence>
<reference evidence="5" key="1">
    <citation type="journal article" date="2023" name="Commun. Biol.">
        <title>Genome analysis of Parmales, the sister group of diatoms, reveals the evolutionary specialization of diatoms from phago-mixotrophs to photoautotrophs.</title>
        <authorList>
            <person name="Ban H."/>
            <person name="Sato S."/>
            <person name="Yoshikawa S."/>
            <person name="Yamada K."/>
            <person name="Nakamura Y."/>
            <person name="Ichinomiya M."/>
            <person name="Sato N."/>
            <person name="Blanc-Mathieu R."/>
            <person name="Endo H."/>
            <person name="Kuwata A."/>
            <person name="Ogata H."/>
        </authorList>
    </citation>
    <scope>NUCLEOTIDE SEQUENCE [LARGE SCALE GENOMIC DNA]</scope>
</reference>
<dbReference type="Proteomes" id="UP001162640">
    <property type="component" value="Unassembled WGS sequence"/>
</dbReference>
<feature type="transmembrane region" description="Helical" evidence="2">
    <location>
        <begin position="1324"/>
        <end position="1350"/>
    </location>
</feature>
<dbReference type="Gene3D" id="2.10.50.10">
    <property type="entry name" value="Tumor Necrosis Factor Receptor, subunit A, domain 2"/>
    <property type="match status" value="1"/>
</dbReference>
<comment type="caution">
    <text evidence="4">The sequence shown here is derived from an EMBL/GenBank/DDBJ whole genome shotgun (WGS) entry which is preliminary data.</text>
</comment>
<dbReference type="CDD" id="cd00185">
    <property type="entry name" value="TNFRSF"/>
    <property type="match status" value="1"/>
</dbReference>
<evidence type="ECO:0000313" key="4">
    <source>
        <dbReference type="EMBL" id="GMH75621.1"/>
    </source>
</evidence>
<dbReference type="SUPFAM" id="SSF55961">
    <property type="entry name" value="Bet v1-like"/>
    <property type="match status" value="1"/>
</dbReference>
<dbReference type="InterPro" id="IPR013320">
    <property type="entry name" value="ConA-like_dom_sf"/>
</dbReference>
<gene>
    <name evidence="4" type="ORF">TL16_g06821</name>
</gene>
<dbReference type="Pfam" id="PF13385">
    <property type="entry name" value="Laminin_G_3"/>
    <property type="match status" value="4"/>
</dbReference>
<feature type="region of interest" description="Disordered" evidence="1">
    <location>
        <begin position="84"/>
        <end position="104"/>
    </location>
</feature>
<evidence type="ECO:0000256" key="1">
    <source>
        <dbReference type="SAM" id="MobiDB-lite"/>
    </source>
</evidence>
<dbReference type="Gene3D" id="3.30.530.20">
    <property type="match status" value="1"/>
</dbReference>
<name>A0A9W7AME4_9STRA</name>
<feature type="compositionally biased region" description="Polar residues" evidence="1">
    <location>
        <begin position="92"/>
        <end position="101"/>
    </location>
</feature>
<dbReference type="PANTHER" id="PTHR46967:SF2">
    <property type="entry name" value="SUSHI, VON WILLEBRAND FACTOR TYPE A, EGF AND PENTRAXIN DOMAIN-CONTAINING PROTEIN 1-LIKE"/>
    <property type="match status" value="1"/>
</dbReference>
<dbReference type="InterPro" id="IPR002913">
    <property type="entry name" value="START_lipid-bd_dom"/>
</dbReference>
<protein>
    <recommendedName>
        <fullName evidence="3">START domain-containing protein</fullName>
    </recommendedName>
</protein>
<keyword evidence="2" id="KW-1133">Transmembrane helix</keyword>
<accession>A0A9W7AME4</accession>
<dbReference type="SUPFAM" id="SSF49899">
    <property type="entry name" value="Concanavalin A-like lectins/glucanases"/>
    <property type="match status" value="4"/>
</dbReference>
<dbReference type="PROSITE" id="PS50848">
    <property type="entry name" value="START"/>
    <property type="match status" value="1"/>
</dbReference>
<dbReference type="PANTHER" id="PTHR46967">
    <property type="entry name" value="INSULIN-LIKE GROWTH FACTOR BINDING PROTEIN,N-TERMINAL"/>
    <property type="match status" value="1"/>
</dbReference>
<dbReference type="EMBL" id="BLQM01000210">
    <property type="protein sequence ID" value="GMH75621.1"/>
    <property type="molecule type" value="Genomic_DNA"/>
</dbReference>
<keyword evidence="2" id="KW-0812">Transmembrane</keyword>
<proteinExistence type="predicted"/>
<dbReference type="SMART" id="SM01411">
    <property type="entry name" value="Ephrin_rec_like"/>
    <property type="match status" value="7"/>
</dbReference>